<gene>
    <name evidence="1" type="ORF">SLEP1_g2466</name>
</gene>
<reference evidence="1 2" key="1">
    <citation type="journal article" date="2021" name="Commun. Biol.">
        <title>The genome of Shorea leprosula (Dipterocarpaceae) highlights the ecological relevance of drought in aseasonal tropical rainforests.</title>
        <authorList>
            <person name="Ng K.K.S."/>
            <person name="Kobayashi M.J."/>
            <person name="Fawcett J.A."/>
            <person name="Hatakeyama M."/>
            <person name="Paape T."/>
            <person name="Ng C.H."/>
            <person name="Ang C.C."/>
            <person name="Tnah L.H."/>
            <person name="Lee C.T."/>
            <person name="Nishiyama T."/>
            <person name="Sese J."/>
            <person name="O'Brien M.J."/>
            <person name="Copetti D."/>
            <person name="Mohd Noor M.I."/>
            <person name="Ong R.C."/>
            <person name="Putra M."/>
            <person name="Sireger I.Z."/>
            <person name="Indrioko S."/>
            <person name="Kosugi Y."/>
            <person name="Izuno A."/>
            <person name="Isagi Y."/>
            <person name="Lee S.L."/>
            <person name="Shimizu K.K."/>
        </authorList>
    </citation>
    <scope>NUCLEOTIDE SEQUENCE [LARGE SCALE GENOMIC DNA]</scope>
    <source>
        <strain evidence="1">214</strain>
    </source>
</reference>
<dbReference type="AlphaFoldDB" id="A0AAV5HPJ7"/>
<keyword evidence="2" id="KW-1185">Reference proteome</keyword>
<name>A0AAV5HPJ7_9ROSI</name>
<evidence type="ECO:0000313" key="2">
    <source>
        <dbReference type="Proteomes" id="UP001054252"/>
    </source>
</evidence>
<proteinExistence type="predicted"/>
<accession>A0AAV5HPJ7</accession>
<organism evidence="1 2">
    <name type="scientific">Rubroshorea leprosula</name>
    <dbReference type="NCBI Taxonomy" id="152421"/>
    <lineage>
        <taxon>Eukaryota</taxon>
        <taxon>Viridiplantae</taxon>
        <taxon>Streptophyta</taxon>
        <taxon>Embryophyta</taxon>
        <taxon>Tracheophyta</taxon>
        <taxon>Spermatophyta</taxon>
        <taxon>Magnoliopsida</taxon>
        <taxon>eudicotyledons</taxon>
        <taxon>Gunneridae</taxon>
        <taxon>Pentapetalae</taxon>
        <taxon>rosids</taxon>
        <taxon>malvids</taxon>
        <taxon>Malvales</taxon>
        <taxon>Dipterocarpaceae</taxon>
        <taxon>Rubroshorea</taxon>
    </lineage>
</organism>
<dbReference type="EMBL" id="BPVZ01000002">
    <property type="protein sequence ID" value="GKU88171.1"/>
    <property type="molecule type" value="Genomic_DNA"/>
</dbReference>
<sequence length="108" mass="12284">MLVSGTKSRLCCHCYKSAILFLCSNLNGESPYCHTMSCALIEIMVLTPEHRAIEFFPASQNSSVILSFKLNRCLSHAFYILMPMHAKREKIAKIQVCLVKLRNSEPYI</sequence>
<evidence type="ECO:0000313" key="1">
    <source>
        <dbReference type="EMBL" id="GKU88171.1"/>
    </source>
</evidence>
<protein>
    <submittedName>
        <fullName evidence="1">Uncharacterized protein</fullName>
    </submittedName>
</protein>
<comment type="caution">
    <text evidence="1">The sequence shown here is derived from an EMBL/GenBank/DDBJ whole genome shotgun (WGS) entry which is preliminary data.</text>
</comment>
<dbReference type="Proteomes" id="UP001054252">
    <property type="component" value="Unassembled WGS sequence"/>
</dbReference>